<dbReference type="GO" id="GO:0000160">
    <property type="term" value="P:phosphorelay signal transduction system"/>
    <property type="evidence" value="ECO:0007669"/>
    <property type="project" value="UniProtKB-KW"/>
</dbReference>
<keyword evidence="2" id="KW-0902">Two-component regulatory system</keyword>
<dbReference type="Pfam" id="PF00072">
    <property type="entry name" value="Response_reg"/>
    <property type="match status" value="2"/>
</dbReference>
<dbReference type="FunFam" id="3.30.70.270:FF:000001">
    <property type="entry name" value="Diguanylate cyclase domain protein"/>
    <property type="match status" value="1"/>
</dbReference>
<feature type="modified residue" description="4-aspartylphosphate" evidence="5">
    <location>
        <position position="196"/>
    </location>
</feature>
<dbReference type="SUPFAM" id="SSF55073">
    <property type="entry name" value="Nucleotide cyclase"/>
    <property type="match status" value="1"/>
</dbReference>
<dbReference type="GO" id="GO:0005886">
    <property type="term" value="C:plasma membrane"/>
    <property type="evidence" value="ECO:0007669"/>
    <property type="project" value="TreeGrafter"/>
</dbReference>
<dbReference type="Pfam" id="PF01627">
    <property type="entry name" value="Hpt"/>
    <property type="match status" value="1"/>
</dbReference>
<feature type="modified residue" description="4-aspartylphosphate" evidence="5">
    <location>
        <position position="322"/>
    </location>
</feature>
<reference evidence="9 10" key="1">
    <citation type="submission" date="2019-07" db="EMBL/GenBank/DDBJ databases">
        <title>Whole genome shotgun sequence of Rhodospirillum oryzae NBRC 107573.</title>
        <authorList>
            <person name="Hosoyama A."/>
            <person name="Uohara A."/>
            <person name="Ohji S."/>
            <person name="Ichikawa N."/>
        </authorList>
    </citation>
    <scope>NUCLEOTIDE SEQUENCE [LARGE SCALE GENOMIC DNA]</scope>
    <source>
        <strain evidence="9 10">NBRC 107573</strain>
    </source>
</reference>
<organism evidence="9 10">
    <name type="scientific">Pararhodospirillum oryzae</name>
    <dbReference type="NCBI Taxonomy" id="478448"/>
    <lineage>
        <taxon>Bacteria</taxon>
        <taxon>Pseudomonadati</taxon>
        <taxon>Pseudomonadota</taxon>
        <taxon>Alphaproteobacteria</taxon>
        <taxon>Rhodospirillales</taxon>
        <taxon>Rhodospirillaceae</taxon>
        <taxon>Pararhodospirillum</taxon>
    </lineage>
</organism>
<evidence type="ECO:0000259" key="6">
    <source>
        <dbReference type="PROSITE" id="PS50110"/>
    </source>
</evidence>
<dbReference type="GO" id="GO:0043709">
    <property type="term" value="P:cell adhesion involved in single-species biofilm formation"/>
    <property type="evidence" value="ECO:0007669"/>
    <property type="project" value="TreeGrafter"/>
</dbReference>
<dbReference type="NCBIfam" id="TIGR00254">
    <property type="entry name" value="GGDEF"/>
    <property type="match status" value="1"/>
</dbReference>
<keyword evidence="10" id="KW-1185">Reference proteome</keyword>
<gene>
    <name evidence="9" type="ORF">ROR02_22290</name>
</gene>
<dbReference type="Gene3D" id="3.40.50.2300">
    <property type="match status" value="2"/>
</dbReference>
<evidence type="ECO:0000313" key="9">
    <source>
        <dbReference type="EMBL" id="GEO82098.1"/>
    </source>
</evidence>
<dbReference type="PROSITE" id="PS50110">
    <property type="entry name" value="RESPONSE_REGULATORY"/>
    <property type="match status" value="2"/>
</dbReference>
<dbReference type="SMART" id="SM00267">
    <property type="entry name" value="GGDEF"/>
    <property type="match status" value="1"/>
</dbReference>
<dbReference type="PROSITE" id="PS50887">
    <property type="entry name" value="GGDEF"/>
    <property type="match status" value="1"/>
</dbReference>
<dbReference type="PANTHER" id="PTHR45138:SF9">
    <property type="entry name" value="DIGUANYLATE CYCLASE DGCM-RELATED"/>
    <property type="match status" value="1"/>
</dbReference>
<dbReference type="EMBL" id="BJZO01000060">
    <property type="protein sequence ID" value="GEO82098.1"/>
    <property type="molecule type" value="Genomic_DNA"/>
</dbReference>
<protein>
    <recommendedName>
        <fullName evidence="1">diguanylate cyclase</fullName>
        <ecNumber evidence="1">2.7.7.65</ecNumber>
    </recommendedName>
</protein>
<evidence type="ECO:0000256" key="4">
    <source>
        <dbReference type="PROSITE-ProRule" id="PRU00110"/>
    </source>
</evidence>
<dbReference type="AlphaFoldDB" id="A0A512H9J7"/>
<feature type="domain" description="Response regulatory" evidence="6">
    <location>
        <begin position="273"/>
        <end position="389"/>
    </location>
</feature>
<dbReference type="InterPro" id="IPR008207">
    <property type="entry name" value="Sig_transdc_His_kin_Hpt_dom"/>
</dbReference>
<dbReference type="InterPro" id="IPR036641">
    <property type="entry name" value="HPT_dom_sf"/>
</dbReference>
<dbReference type="GO" id="GO:0004672">
    <property type="term" value="F:protein kinase activity"/>
    <property type="evidence" value="ECO:0007669"/>
    <property type="project" value="UniProtKB-ARBA"/>
</dbReference>
<dbReference type="Pfam" id="PF00990">
    <property type="entry name" value="GGDEF"/>
    <property type="match status" value="1"/>
</dbReference>
<feature type="domain" description="Response regulatory" evidence="6">
    <location>
        <begin position="147"/>
        <end position="264"/>
    </location>
</feature>
<dbReference type="RefSeq" id="WP_147164110.1">
    <property type="nucleotide sequence ID" value="NZ_BJZO01000060.1"/>
</dbReference>
<dbReference type="CDD" id="cd00156">
    <property type="entry name" value="REC"/>
    <property type="match status" value="2"/>
</dbReference>
<accession>A0A512H9J7</accession>
<feature type="domain" description="HPt" evidence="8">
    <location>
        <begin position="8"/>
        <end position="120"/>
    </location>
</feature>
<dbReference type="InterPro" id="IPR011006">
    <property type="entry name" value="CheY-like_superfamily"/>
</dbReference>
<dbReference type="GO" id="GO:1902201">
    <property type="term" value="P:negative regulation of bacterial-type flagellum-dependent cell motility"/>
    <property type="evidence" value="ECO:0007669"/>
    <property type="project" value="TreeGrafter"/>
</dbReference>
<dbReference type="InterPro" id="IPR043128">
    <property type="entry name" value="Rev_trsase/Diguanyl_cyclase"/>
</dbReference>
<dbReference type="OrthoDB" id="9812260at2"/>
<evidence type="ECO:0000256" key="1">
    <source>
        <dbReference type="ARBA" id="ARBA00012528"/>
    </source>
</evidence>
<dbReference type="Gene3D" id="3.30.70.270">
    <property type="match status" value="1"/>
</dbReference>
<dbReference type="SMART" id="SM00448">
    <property type="entry name" value="REC"/>
    <property type="match status" value="2"/>
</dbReference>
<dbReference type="InterPro" id="IPR029787">
    <property type="entry name" value="Nucleotide_cyclase"/>
</dbReference>
<evidence type="ECO:0000259" key="7">
    <source>
        <dbReference type="PROSITE" id="PS50887"/>
    </source>
</evidence>
<keyword evidence="5" id="KW-0597">Phosphoprotein</keyword>
<evidence type="ECO:0000256" key="2">
    <source>
        <dbReference type="ARBA" id="ARBA00023012"/>
    </source>
</evidence>
<dbReference type="GO" id="GO:0052621">
    <property type="term" value="F:diguanylate cyclase activity"/>
    <property type="evidence" value="ECO:0007669"/>
    <property type="project" value="UniProtKB-EC"/>
</dbReference>
<evidence type="ECO:0000313" key="10">
    <source>
        <dbReference type="Proteomes" id="UP000321567"/>
    </source>
</evidence>
<dbReference type="InterPro" id="IPR050469">
    <property type="entry name" value="Diguanylate_Cyclase"/>
</dbReference>
<evidence type="ECO:0000259" key="8">
    <source>
        <dbReference type="PROSITE" id="PS50894"/>
    </source>
</evidence>
<comment type="catalytic activity">
    <reaction evidence="3">
        <text>2 GTP = 3',3'-c-di-GMP + 2 diphosphate</text>
        <dbReference type="Rhea" id="RHEA:24898"/>
        <dbReference type="ChEBI" id="CHEBI:33019"/>
        <dbReference type="ChEBI" id="CHEBI:37565"/>
        <dbReference type="ChEBI" id="CHEBI:58805"/>
        <dbReference type="EC" id="2.7.7.65"/>
    </reaction>
</comment>
<dbReference type="CDD" id="cd01949">
    <property type="entry name" value="GGDEF"/>
    <property type="match status" value="1"/>
</dbReference>
<sequence>MSQRSPSLREKVRQLRRTFLTKLPDTLGEGRALCARLATAPEDLETSLEDLCRTFHGIKGTAASFNLPDLSTAAAAGEALVLTVRDSEDTDLPRRAARVRALLPALEHALDQLLALARACADAEAAAAPEVPDFQAVAPLPRQDRKRVYVCDDEELMAEQLGAQLACFGYSISVFTSPENLRAAVLAMRPDAVVMDIIFPSGNSQGTDMIATLHRDMRNPPPVVFISARRDFDARLRAVQAGGEAYFPKPVKAIDLVECLDALTLGQEPDPFRVLVVDDEPEVAAYHSFILEQVGMTTRLLHDPALVLETLGEFKPDLILMDMYMPTCSGRDLSRVIRQVPEFISLPIVFLSSETNKAKQVTALRVGAEGFLTKPIQPEDLISAVALRAERMRTLRSLMVRDSLTGLFNHTFMLQFLESALATARRESTQLCLVMIDVDRFKMVNDTHGHPVGDQVLVALARLLQQRLRSSDTVGRYGGEEFALILHNIGPEEGAVLIDNLRRDFGRIRFQGAEQDFSCTFSAGLTGLVGGATAHRLLERADQALYAAKRAGRNRVVVSTPETPP</sequence>
<feature type="domain" description="GGDEF" evidence="7">
    <location>
        <begin position="429"/>
        <end position="561"/>
    </location>
</feature>
<dbReference type="EC" id="2.7.7.65" evidence="1"/>
<feature type="modified residue" description="Phosphohistidine" evidence="4">
    <location>
        <position position="56"/>
    </location>
</feature>
<proteinExistence type="predicted"/>
<evidence type="ECO:0000256" key="3">
    <source>
        <dbReference type="ARBA" id="ARBA00034247"/>
    </source>
</evidence>
<dbReference type="PANTHER" id="PTHR45138">
    <property type="entry name" value="REGULATORY COMPONENTS OF SENSORY TRANSDUCTION SYSTEM"/>
    <property type="match status" value="1"/>
</dbReference>
<dbReference type="SUPFAM" id="SSF47226">
    <property type="entry name" value="Histidine-containing phosphotransfer domain, HPT domain"/>
    <property type="match status" value="1"/>
</dbReference>
<dbReference type="Proteomes" id="UP000321567">
    <property type="component" value="Unassembled WGS sequence"/>
</dbReference>
<dbReference type="PROSITE" id="PS50894">
    <property type="entry name" value="HPT"/>
    <property type="match status" value="1"/>
</dbReference>
<evidence type="ECO:0000256" key="5">
    <source>
        <dbReference type="PROSITE-ProRule" id="PRU00169"/>
    </source>
</evidence>
<dbReference type="InterPro" id="IPR000160">
    <property type="entry name" value="GGDEF_dom"/>
</dbReference>
<dbReference type="InterPro" id="IPR001789">
    <property type="entry name" value="Sig_transdc_resp-reg_receiver"/>
</dbReference>
<name>A0A512H9J7_9PROT</name>
<dbReference type="Gene3D" id="1.20.120.160">
    <property type="entry name" value="HPT domain"/>
    <property type="match status" value="1"/>
</dbReference>
<dbReference type="SUPFAM" id="SSF52172">
    <property type="entry name" value="CheY-like"/>
    <property type="match status" value="2"/>
</dbReference>
<comment type="caution">
    <text evidence="9">The sequence shown here is derived from an EMBL/GenBank/DDBJ whole genome shotgun (WGS) entry which is preliminary data.</text>
</comment>